<dbReference type="EMBL" id="LLWH01000135">
    <property type="protein sequence ID" value="KQB53932.1"/>
    <property type="molecule type" value="Genomic_DNA"/>
</dbReference>
<dbReference type="InterPro" id="IPR037401">
    <property type="entry name" value="SnoaL-like"/>
</dbReference>
<dbReference type="STRING" id="1563157.AQS70_08625"/>
<sequence>MALFDDIQCAINQMATAIETGRVDEVLKLYTLDACLLAGNESILVGLENIRPYIERLFALGINQATFKTVHVETLNGAVLENGSYSMSKASKDGAPQCLASGSYILVWTRDMNGQWRIHRDAFSVLPNLNES</sequence>
<reference evidence="2 3" key="1">
    <citation type="submission" date="2015-10" db="EMBL/GenBank/DDBJ databases">
        <title>Pseudomonas helleri sp. nov. and Pseudomonas weihenstephanensis sp. nov., isolated from raw cows milk.</title>
        <authorList>
            <person name="Von Neubeck M."/>
            <person name="Huptas C."/>
            <person name="Wenning M."/>
            <person name="Scherer S."/>
        </authorList>
    </citation>
    <scope>NUCLEOTIDE SEQUENCE [LARGE SCALE GENOMIC DNA]</scope>
    <source>
        <strain evidence="2 3">BSTT44</strain>
    </source>
</reference>
<evidence type="ECO:0000313" key="2">
    <source>
        <dbReference type="EMBL" id="KQB53932.1"/>
    </source>
</evidence>
<dbReference type="SUPFAM" id="SSF54427">
    <property type="entry name" value="NTF2-like"/>
    <property type="match status" value="1"/>
</dbReference>
<accession>A0A0N8VSP9</accession>
<dbReference type="OrthoDB" id="9814425at2"/>
<evidence type="ECO:0000259" key="1">
    <source>
        <dbReference type="Pfam" id="PF13577"/>
    </source>
</evidence>
<keyword evidence="3" id="KW-1185">Reference proteome</keyword>
<feature type="domain" description="SnoaL-like" evidence="1">
    <location>
        <begin position="6"/>
        <end position="120"/>
    </location>
</feature>
<name>A0A0N8VSP9_9PSED</name>
<protein>
    <recommendedName>
        <fullName evidence="1">SnoaL-like domain-containing protein</fullName>
    </recommendedName>
</protein>
<dbReference type="RefSeq" id="WP_055102629.1">
    <property type="nucleotide sequence ID" value="NZ_LLWH01000135.1"/>
</dbReference>
<dbReference type="AlphaFoldDB" id="A0A0N8VSP9"/>
<organism evidence="2 3">
    <name type="scientific">Pseudomonas endophytica</name>
    <dbReference type="NCBI Taxonomy" id="1563157"/>
    <lineage>
        <taxon>Bacteria</taxon>
        <taxon>Pseudomonadati</taxon>
        <taxon>Pseudomonadota</taxon>
        <taxon>Gammaproteobacteria</taxon>
        <taxon>Pseudomonadales</taxon>
        <taxon>Pseudomonadaceae</taxon>
        <taxon>Pseudomonas</taxon>
    </lineage>
</organism>
<evidence type="ECO:0000313" key="3">
    <source>
        <dbReference type="Proteomes" id="UP000050342"/>
    </source>
</evidence>
<dbReference type="Proteomes" id="UP000050342">
    <property type="component" value="Unassembled WGS sequence"/>
</dbReference>
<dbReference type="Gene3D" id="3.10.450.50">
    <property type="match status" value="1"/>
</dbReference>
<comment type="caution">
    <text evidence="2">The sequence shown here is derived from an EMBL/GenBank/DDBJ whole genome shotgun (WGS) entry which is preliminary data.</text>
</comment>
<dbReference type="InterPro" id="IPR032710">
    <property type="entry name" value="NTF2-like_dom_sf"/>
</dbReference>
<proteinExistence type="predicted"/>
<dbReference type="Pfam" id="PF13577">
    <property type="entry name" value="SnoaL_4"/>
    <property type="match status" value="1"/>
</dbReference>
<gene>
    <name evidence="2" type="ORF">AQS70_08625</name>
</gene>